<dbReference type="EMBL" id="LRQE01000001">
    <property type="protein sequence ID" value="KXA31887.1"/>
    <property type="molecule type" value="Genomic_DNA"/>
</dbReference>
<dbReference type="CDD" id="cd00293">
    <property type="entry name" value="USP-like"/>
    <property type="match status" value="1"/>
</dbReference>
<accession>A0A133PSS6</accession>
<evidence type="ECO:0000313" key="4">
    <source>
        <dbReference type="Proteomes" id="UP000070174"/>
    </source>
</evidence>
<protein>
    <submittedName>
        <fullName evidence="3">Universal stress family protein</fullName>
    </submittedName>
</protein>
<dbReference type="InterPro" id="IPR006016">
    <property type="entry name" value="UspA"/>
</dbReference>
<dbReference type="PRINTS" id="PR01438">
    <property type="entry name" value="UNVRSLSTRESS"/>
</dbReference>
<evidence type="ECO:0000313" key="3">
    <source>
        <dbReference type="EMBL" id="KXA31887.1"/>
    </source>
</evidence>
<comment type="caution">
    <text evidence="3">The sequence shown here is derived from an EMBL/GenBank/DDBJ whole genome shotgun (WGS) entry which is preliminary data.</text>
</comment>
<feature type="domain" description="UspA" evidence="2">
    <location>
        <begin position="2"/>
        <end position="141"/>
    </location>
</feature>
<dbReference type="PATRIC" id="fig|54005.3.peg.16"/>
<dbReference type="AlphaFoldDB" id="A0A133PSS6"/>
<dbReference type="PANTHER" id="PTHR31964">
    <property type="entry name" value="ADENINE NUCLEOTIDE ALPHA HYDROLASES-LIKE SUPERFAMILY PROTEIN"/>
    <property type="match status" value="1"/>
</dbReference>
<dbReference type="InterPro" id="IPR006015">
    <property type="entry name" value="Universal_stress_UspA"/>
</dbReference>
<gene>
    <name evidence="3" type="ORF">HMPREF3229_00016</name>
</gene>
<comment type="similarity">
    <text evidence="1">Belongs to the universal stress protein A family.</text>
</comment>
<sequence length="144" mass="15866">MKILVPIDGSKSSKKSIDVARDMGEKLGAELLILTVTPETSIFEQYPANFNFTLEIDKANVERAEMILKDAESDLNGYPYNVETFYTSGNPGEQICKFADEKDVDFIIMGNRGLGAFSRTLLGSVSNKVINHSKKSVLVVKADI</sequence>
<dbReference type="RefSeq" id="WP_060799299.1">
    <property type="nucleotide sequence ID" value="NZ_CABJAL010000001.1"/>
</dbReference>
<evidence type="ECO:0000256" key="1">
    <source>
        <dbReference type="ARBA" id="ARBA00008791"/>
    </source>
</evidence>
<proteinExistence type="inferred from homology"/>
<dbReference type="InterPro" id="IPR014729">
    <property type="entry name" value="Rossmann-like_a/b/a_fold"/>
</dbReference>
<dbReference type="PANTHER" id="PTHR31964:SF113">
    <property type="entry name" value="USPA DOMAIN-CONTAINING PROTEIN"/>
    <property type="match status" value="1"/>
</dbReference>
<dbReference type="SUPFAM" id="SSF52402">
    <property type="entry name" value="Adenine nucleotide alpha hydrolases-like"/>
    <property type="match status" value="1"/>
</dbReference>
<dbReference type="Gene3D" id="3.40.50.620">
    <property type="entry name" value="HUPs"/>
    <property type="match status" value="1"/>
</dbReference>
<name>A0A133PSS6_9FIRM</name>
<organism evidence="3">
    <name type="scientific">Peptoniphilus harei</name>
    <dbReference type="NCBI Taxonomy" id="54005"/>
    <lineage>
        <taxon>Bacteria</taxon>
        <taxon>Bacillati</taxon>
        <taxon>Bacillota</taxon>
        <taxon>Tissierellia</taxon>
        <taxon>Tissierellales</taxon>
        <taxon>Peptoniphilaceae</taxon>
        <taxon>Peptoniphilus</taxon>
    </lineage>
</organism>
<dbReference type="Proteomes" id="UP000070174">
    <property type="component" value="Unassembled WGS sequence"/>
</dbReference>
<reference evidence="3 4" key="1">
    <citation type="submission" date="2016-01" db="EMBL/GenBank/DDBJ databases">
        <authorList>
            <person name="Oliw E.H."/>
        </authorList>
    </citation>
    <scope>NUCLEOTIDE SEQUENCE [LARGE SCALE GENOMIC DNA]</scope>
    <source>
        <strain evidence="3 4">CMW7756A</strain>
    </source>
</reference>
<evidence type="ECO:0000259" key="2">
    <source>
        <dbReference type="Pfam" id="PF00582"/>
    </source>
</evidence>
<dbReference type="Pfam" id="PF00582">
    <property type="entry name" value="Usp"/>
    <property type="match status" value="1"/>
</dbReference>